<organism evidence="1 2">
    <name type="scientific">Amborella trichopoda</name>
    <dbReference type="NCBI Taxonomy" id="13333"/>
    <lineage>
        <taxon>Eukaryota</taxon>
        <taxon>Viridiplantae</taxon>
        <taxon>Streptophyta</taxon>
        <taxon>Embryophyta</taxon>
        <taxon>Tracheophyta</taxon>
        <taxon>Spermatophyta</taxon>
        <taxon>Magnoliopsida</taxon>
        <taxon>Amborellales</taxon>
        <taxon>Amborellaceae</taxon>
        <taxon>Amborella</taxon>
    </lineage>
</organism>
<sequence>MLSERQECRVDYGKMVKWGRSLKGLNGACGGDENADLTGEWWFVAWSGCDGGSKGFMRGGIHSRMRWLMESNEF</sequence>
<proteinExistence type="predicted"/>
<keyword evidence="2" id="KW-1185">Reference proteome</keyword>
<dbReference type="Gramene" id="ERM97455">
    <property type="protein sequence ID" value="ERM97455"/>
    <property type="gene ID" value="AMTR_s00124p00104500"/>
</dbReference>
<dbReference type="HOGENOM" id="CLU_2691099_0_0_1"/>
<reference evidence="2" key="1">
    <citation type="journal article" date="2013" name="Science">
        <title>The Amborella genome and the evolution of flowering plants.</title>
        <authorList>
            <consortium name="Amborella Genome Project"/>
        </authorList>
    </citation>
    <scope>NUCLEOTIDE SEQUENCE [LARGE SCALE GENOMIC DNA]</scope>
</reference>
<gene>
    <name evidence="1" type="ORF">AMTR_s00124p00104500</name>
</gene>
<name>W1NR44_AMBTC</name>
<dbReference type="EMBL" id="KI396338">
    <property type="protein sequence ID" value="ERM97455.1"/>
    <property type="molecule type" value="Genomic_DNA"/>
</dbReference>
<dbReference type="Proteomes" id="UP000017836">
    <property type="component" value="Unassembled WGS sequence"/>
</dbReference>
<dbReference type="AlphaFoldDB" id="W1NR44"/>
<evidence type="ECO:0000313" key="2">
    <source>
        <dbReference type="Proteomes" id="UP000017836"/>
    </source>
</evidence>
<accession>W1NR44</accession>
<evidence type="ECO:0000313" key="1">
    <source>
        <dbReference type="EMBL" id="ERM97455.1"/>
    </source>
</evidence>
<protein>
    <submittedName>
        <fullName evidence="1">Uncharacterized protein</fullName>
    </submittedName>
</protein>